<accession>A0A268F225</accession>
<proteinExistence type="predicted"/>
<keyword evidence="4" id="KW-1185">Reference proteome</keyword>
<gene>
    <name evidence="2" type="ORF">CHH67_04340</name>
    <name evidence="1" type="ORF">GNP94_07330</name>
</gene>
<evidence type="ECO:0000313" key="1">
    <source>
        <dbReference type="EMBL" id="MUG65820.1"/>
    </source>
</evidence>
<dbReference type="RefSeq" id="WP_095263756.1">
    <property type="nucleotide sequence ID" value="NZ_NPBY01000012.1"/>
</dbReference>
<sequence>MNVEINKDLIKDERGNYYIAVQMEGNELTLVNAFVEASFTPELIYNEEFRNRHKEIEGGFVGKIAMDLLRHDVVMGLKAIDRKLLDLSEVEQQYKVSFIDTIEFFRHPAWNTHKA</sequence>
<reference evidence="1 4" key="2">
    <citation type="submission" date="2019-11" db="EMBL/GenBank/DDBJ databases">
        <title>Draft genome sequences of five Paenibacillus species of dairy origin.</title>
        <authorList>
            <person name="Olajide A.M."/>
            <person name="Chen S."/>
            <person name="Lapointe G."/>
        </authorList>
    </citation>
    <scope>NUCLEOTIDE SEQUENCE [LARGE SCALE GENOMIC DNA]</scope>
    <source>
        <strain evidence="1 4">3CS1</strain>
    </source>
</reference>
<evidence type="ECO:0000313" key="2">
    <source>
        <dbReference type="EMBL" id="PAD79436.1"/>
    </source>
</evidence>
<name>A0A268F225_9BACL</name>
<protein>
    <submittedName>
        <fullName evidence="2">Uncharacterized protein</fullName>
    </submittedName>
</protein>
<comment type="caution">
    <text evidence="2">The sequence shown here is derived from an EMBL/GenBank/DDBJ whole genome shotgun (WGS) entry which is preliminary data.</text>
</comment>
<dbReference type="Proteomes" id="UP000435177">
    <property type="component" value="Unassembled WGS sequence"/>
</dbReference>
<dbReference type="EMBL" id="WOAA01000004">
    <property type="protein sequence ID" value="MUG65820.1"/>
    <property type="molecule type" value="Genomic_DNA"/>
</dbReference>
<organism evidence="2 3">
    <name type="scientific">Paenibacillus campinasensis</name>
    <dbReference type="NCBI Taxonomy" id="66347"/>
    <lineage>
        <taxon>Bacteria</taxon>
        <taxon>Bacillati</taxon>
        <taxon>Bacillota</taxon>
        <taxon>Bacilli</taxon>
        <taxon>Bacillales</taxon>
        <taxon>Paenibacillaceae</taxon>
        <taxon>Paenibacillus</taxon>
    </lineage>
</organism>
<dbReference type="EMBL" id="NPBY01000012">
    <property type="protein sequence ID" value="PAD79436.1"/>
    <property type="molecule type" value="Genomic_DNA"/>
</dbReference>
<evidence type="ECO:0000313" key="3">
    <source>
        <dbReference type="Proteomes" id="UP000215596"/>
    </source>
</evidence>
<dbReference type="OrthoDB" id="2636416at2"/>
<dbReference type="AlphaFoldDB" id="A0A268F225"/>
<evidence type="ECO:0000313" key="4">
    <source>
        <dbReference type="Proteomes" id="UP000435177"/>
    </source>
</evidence>
<dbReference type="Proteomes" id="UP000215596">
    <property type="component" value="Unassembled WGS sequence"/>
</dbReference>
<reference evidence="2 3" key="1">
    <citation type="submission" date="2017-07" db="EMBL/GenBank/DDBJ databases">
        <title>Isolation and whole genome analysis of endospore-forming bacteria from heroin.</title>
        <authorList>
            <person name="Kalinowski J."/>
            <person name="Ahrens B."/>
            <person name="Al-Dilaimi A."/>
            <person name="Winkler A."/>
            <person name="Wibberg D."/>
            <person name="Schleenbecker U."/>
            <person name="Ruckert C."/>
            <person name="Wolfel R."/>
            <person name="Grass G."/>
        </authorList>
    </citation>
    <scope>NUCLEOTIDE SEQUENCE [LARGE SCALE GENOMIC DNA]</scope>
    <source>
        <strain evidence="2 3">7537-G1</strain>
    </source>
</reference>